<keyword evidence="4" id="KW-1185">Reference proteome</keyword>
<dbReference type="EMBL" id="NDXW01000010">
    <property type="protein sequence ID" value="RDH41293.1"/>
    <property type="molecule type" value="Genomic_DNA"/>
</dbReference>
<feature type="compositionally biased region" description="Basic residues" evidence="1">
    <location>
        <begin position="1"/>
        <end position="12"/>
    </location>
</feature>
<dbReference type="Proteomes" id="UP000257039">
    <property type="component" value="Unassembled WGS sequence"/>
</dbReference>
<name>A0A4P9VE25_9GAMM</name>
<reference evidence="3 4" key="1">
    <citation type="submission" date="2017-04" db="EMBL/GenBank/DDBJ databases">
        <title>Draft genome sequence of Zooshikella ganghwensis VG4 isolated from Red Sea sediments.</title>
        <authorList>
            <person name="Rehman Z."/>
            <person name="Alam I."/>
            <person name="Kamau A."/>
            <person name="Bajic V."/>
            <person name="Leiknes T."/>
        </authorList>
    </citation>
    <scope>NUCLEOTIDE SEQUENCE [LARGE SCALE GENOMIC DNA]</scope>
    <source>
        <strain evidence="3 4">VG4</strain>
    </source>
</reference>
<evidence type="ECO:0000313" key="3">
    <source>
        <dbReference type="EMBL" id="RDH41293.1"/>
    </source>
</evidence>
<dbReference type="RefSeq" id="WP_094789922.1">
    <property type="nucleotide sequence ID" value="NZ_NDXW01000010.1"/>
</dbReference>
<evidence type="ECO:0000313" key="2">
    <source>
        <dbReference type="EMBL" id="RDH41288.1"/>
    </source>
</evidence>
<protein>
    <submittedName>
        <fullName evidence="3">Uncharacterized protein</fullName>
    </submittedName>
</protein>
<dbReference type="EMBL" id="NDXW01000010">
    <property type="protein sequence ID" value="RDH41288.1"/>
    <property type="molecule type" value="Genomic_DNA"/>
</dbReference>
<feature type="region of interest" description="Disordered" evidence="1">
    <location>
        <begin position="1"/>
        <end position="36"/>
    </location>
</feature>
<gene>
    <name evidence="2" type="ORF">B9G39_28885</name>
    <name evidence="3" type="ORF">B9G39_28910</name>
</gene>
<sequence length="93" mass="10495">MFNRRLGVKPKPKAVPTSTVTEQSSRESTYKRPTKGVKLTKTESENLEKLTKLLRIETGENVTDNKTLRALTYLADDPHVVEALAEVIRKQLS</sequence>
<accession>A0A4P9VE25</accession>
<dbReference type="AlphaFoldDB" id="A0A4P9VE25"/>
<comment type="caution">
    <text evidence="3">The sequence shown here is derived from an EMBL/GenBank/DDBJ whole genome shotgun (WGS) entry which is preliminary data.</text>
</comment>
<organism evidence="3 4">
    <name type="scientific">Zooshikella ganghwensis</name>
    <dbReference type="NCBI Taxonomy" id="202772"/>
    <lineage>
        <taxon>Bacteria</taxon>
        <taxon>Pseudomonadati</taxon>
        <taxon>Pseudomonadota</taxon>
        <taxon>Gammaproteobacteria</taxon>
        <taxon>Oceanospirillales</taxon>
        <taxon>Zooshikellaceae</taxon>
        <taxon>Zooshikella</taxon>
    </lineage>
</organism>
<evidence type="ECO:0000256" key="1">
    <source>
        <dbReference type="SAM" id="MobiDB-lite"/>
    </source>
</evidence>
<evidence type="ECO:0000313" key="4">
    <source>
        <dbReference type="Proteomes" id="UP000257039"/>
    </source>
</evidence>
<proteinExistence type="predicted"/>